<protein>
    <submittedName>
        <fullName evidence="2">Uncharacterized protein</fullName>
    </submittedName>
</protein>
<proteinExistence type="predicted"/>
<evidence type="ECO:0000313" key="2">
    <source>
        <dbReference type="EMBL" id="MEU5712720.1"/>
    </source>
</evidence>
<dbReference type="Proteomes" id="UP001551011">
    <property type="component" value="Unassembled WGS sequence"/>
</dbReference>
<sequence length="59" mass="6669">MYALELHRLRSAELLRAAQEERLAREAVRSRRAESAGDGAPAAEPHTGRPRRHRLPRTA</sequence>
<accession>A0ABV3AMH9</accession>
<evidence type="ECO:0000313" key="3">
    <source>
        <dbReference type="Proteomes" id="UP001551011"/>
    </source>
</evidence>
<feature type="region of interest" description="Disordered" evidence="1">
    <location>
        <begin position="26"/>
        <end position="59"/>
    </location>
</feature>
<organism evidence="2 3">
    <name type="scientific">Streptomyces flaveolus</name>
    <dbReference type="NCBI Taxonomy" id="67297"/>
    <lineage>
        <taxon>Bacteria</taxon>
        <taxon>Bacillati</taxon>
        <taxon>Actinomycetota</taxon>
        <taxon>Actinomycetes</taxon>
        <taxon>Kitasatosporales</taxon>
        <taxon>Streptomycetaceae</taxon>
        <taxon>Streptomyces</taxon>
    </lineage>
</organism>
<comment type="caution">
    <text evidence="2">The sequence shown here is derived from an EMBL/GenBank/DDBJ whole genome shotgun (WGS) entry which is preliminary data.</text>
</comment>
<evidence type="ECO:0000256" key="1">
    <source>
        <dbReference type="SAM" id="MobiDB-lite"/>
    </source>
</evidence>
<feature type="compositionally biased region" description="Basic and acidic residues" evidence="1">
    <location>
        <begin position="26"/>
        <end position="35"/>
    </location>
</feature>
<dbReference type="RefSeq" id="WP_031028936.1">
    <property type="nucleotide sequence ID" value="NZ_JBEXDP010000007.1"/>
</dbReference>
<feature type="compositionally biased region" description="Basic residues" evidence="1">
    <location>
        <begin position="48"/>
        <end position="59"/>
    </location>
</feature>
<name>A0ABV3AMH9_9ACTN</name>
<reference evidence="2 3" key="1">
    <citation type="submission" date="2024-06" db="EMBL/GenBank/DDBJ databases">
        <title>The Natural Products Discovery Center: Release of the First 8490 Sequenced Strains for Exploring Actinobacteria Biosynthetic Diversity.</title>
        <authorList>
            <person name="Kalkreuter E."/>
            <person name="Kautsar S.A."/>
            <person name="Yang D."/>
            <person name="Bader C.D."/>
            <person name="Teijaro C.N."/>
            <person name="Fluegel L."/>
            <person name="Davis C.M."/>
            <person name="Simpson J.R."/>
            <person name="Lauterbach L."/>
            <person name="Steele A.D."/>
            <person name="Gui C."/>
            <person name="Meng S."/>
            <person name="Li G."/>
            <person name="Viehrig K."/>
            <person name="Ye F."/>
            <person name="Su P."/>
            <person name="Kiefer A.F."/>
            <person name="Nichols A."/>
            <person name="Cepeda A.J."/>
            <person name="Yan W."/>
            <person name="Fan B."/>
            <person name="Jiang Y."/>
            <person name="Adhikari A."/>
            <person name="Zheng C.-J."/>
            <person name="Schuster L."/>
            <person name="Cowan T.M."/>
            <person name="Smanski M.J."/>
            <person name="Chevrette M.G."/>
            <person name="De Carvalho L.P.S."/>
            <person name="Shen B."/>
        </authorList>
    </citation>
    <scope>NUCLEOTIDE SEQUENCE [LARGE SCALE GENOMIC DNA]</scope>
    <source>
        <strain evidence="2 3">NPDC020594</strain>
    </source>
</reference>
<gene>
    <name evidence="2" type="ORF">AB0H04_38870</name>
</gene>
<keyword evidence="3" id="KW-1185">Reference proteome</keyword>
<dbReference type="EMBL" id="JBFAEG010000039">
    <property type="protein sequence ID" value="MEU5712720.1"/>
    <property type="molecule type" value="Genomic_DNA"/>
</dbReference>